<dbReference type="AlphaFoldDB" id="A0A8X6Q4X7"/>
<accession>A0A8X6Q4X7</accession>
<name>A0A8X6Q4X7_NEPPI</name>
<reference evidence="1" key="1">
    <citation type="submission" date="2020-08" db="EMBL/GenBank/DDBJ databases">
        <title>Multicomponent nature underlies the extraordinary mechanical properties of spider dragline silk.</title>
        <authorList>
            <person name="Kono N."/>
            <person name="Nakamura H."/>
            <person name="Mori M."/>
            <person name="Yoshida Y."/>
            <person name="Ohtoshi R."/>
            <person name="Malay A.D."/>
            <person name="Moran D.A.P."/>
            <person name="Tomita M."/>
            <person name="Numata K."/>
            <person name="Arakawa K."/>
        </authorList>
    </citation>
    <scope>NUCLEOTIDE SEQUENCE</scope>
</reference>
<dbReference type="GO" id="GO:0003676">
    <property type="term" value="F:nucleic acid binding"/>
    <property type="evidence" value="ECO:0007669"/>
    <property type="project" value="InterPro"/>
</dbReference>
<dbReference type="Proteomes" id="UP000887013">
    <property type="component" value="Unassembled WGS sequence"/>
</dbReference>
<dbReference type="Gene3D" id="3.30.420.10">
    <property type="entry name" value="Ribonuclease H-like superfamily/Ribonuclease H"/>
    <property type="match status" value="1"/>
</dbReference>
<organism evidence="1 2">
    <name type="scientific">Nephila pilipes</name>
    <name type="common">Giant wood spider</name>
    <name type="synonym">Nephila maculata</name>
    <dbReference type="NCBI Taxonomy" id="299642"/>
    <lineage>
        <taxon>Eukaryota</taxon>
        <taxon>Metazoa</taxon>
        <taxon>Ecdysozoa</taxon>
        <taxon>Arthropoda</taxon>
        <taxon>Chelicerata</taxon>
        <taxon>Arachnida</taxon>
        <taxon>Araneae</taxon>
        <taxon>Araneomorphae</taxon>
        <taxon>Entelegynae</taxon>
        <taxon>Araneoidea</taxon>
        <taxon>Nephilidae</taxon>
        <taxon>Nephila</taxon>
    </lineage>
</organism>
<keyword evidence="2" id="KW-1185">Reference proteome</keyword>
<dbReference type="InterPro" id="IPR036397">
    <property type="entry name" value="RNaseH_sf"/>
</dbReference>
<dbReference type="OrthoDB" id="6430860at2759"/>
<gene>
    <name evidence="1" type="primary">POL_933</name>
    <name evidence="1" type="ORF">NPIL_522381</name>
</gene>
<protein>
    <submittedName>
        <fullName evidence="1">Retrovirus-related Pol polyprotein from transposon 412</fullName>
    </submittedName>
</protein>
<dbReference type="PANTHER" id="PTHR38681:SF1">
    <property type="entry name" value="RETROVIRUS-RELATED POL POLYPROTEIN FROM TRANSPOSON 412-LIKE PROTEIN"/>
    <property type="match status" value="1"/>
</dbReference>
<evidence type="ECO:0000313" key="2">
    <source>
        <dbReference type="Proteomes" id="UP000887013"/>
    </source>
</evidence>
<proteinExistence type="predicted"/>
<sequence length="149" mass="16894">MKSEKEVCAASPNVSYNDALFARIAALEQKIDSMQINDRSRSKFRNHHRNISQSRSCSIKRLNPKAYQPQCNVKVDRLHRSIKAALKAHNNVSWSETLPTVLLSLRTAVHDDTNYTIAEMVYGENIKFPGEIFEVNIQHISPGTSINDL</sequence>
<comment type="caution">
    <text evidence="1">The sequence shown here is derived from an EMBL/GenBank/DDBJ whole genome shotgun (WGS) entry which is preliminary data.</text>
</comment>
<evidence type="ECO:0000313" key="1">
    <source>
        <dbReference type="EMBL" id="GFU00540.1"/>
    </source>
</evidence>
<dbReference type="EMBL" id="BMAW01122815">
    <property type="protein sequence ID" value="GFU00540.1"/>
    <property type="molecule type" value="Genomic_DNA"/>
</dbReference>
<dbReference type="PANTHER" id="PTHR38681">
    <property type="entry name" value="RETROVIRUS-RELATED POL POLYPROTEIN FROM TRANSPOSON 412-LIKE PROTEIN-RELATED"/>
    <property type="match status" value="1"/>
</dbReference>